<dbReference type="EMBL" id="CAJZAH010000011">
    <property type="protein sequence ID" value="CAG9184350.1"/>
    <property type="molecule type" value="Genomic_DNA"/>
</dbReference>
<evidence type="ECO:0000313" key="1">
    <source>
        <dbReference type="EMBL" id="CAG9184350.1"/>
    </source>
</evidence>
<proteinExistence type="predicted"/>
<dbReference type="Proteomes" id="UP000721236">
    <property type="component" value="Unassembled WGS sequence"/>
</dbReference>
<accession>A0ABM8XVF7</accession>
<evidence type="ECO:0008006" key="3">
    <source>
        <dbReference type="Google" id="ProtNLM"/>
    </source>
</evidence>
<comment type="caution">
    <text evidence="1">The sequence shown here is derived from an EMBL/GenBank/DDBJ whole genome shotgun (WGS) entry which is preliminary data.</text>
</comment>
<reference evidence="1 2" key="1">
    <citation type="submission" date="2021-08" db="EMBL/GenBank/DDBJ databases">
        <authorList>
            <person name="Peeters C."/>
        </authorList>
    </citation>
    <scope>NUCLEOTIDE SEQUENCE [LARGE SCALE GENOMIC DNA]</scope>
    <source>
        <strain evidence="1 2">LMG 21510</strain>
    </source>
</reference>
<organism evidence="1 2">
    <name type="scientific">Cupriavidus respiraculi</name>
    <dbReference type="NCBI Taxonomy" id="195930"/>
    <lineage>
        <taxon>Bacteria</taxon>
        <taxon>Pseudomonadati</taxon>
        <taxon>Pseudomonadota</taxon>
        <taxon>Betaproteobacteria</taxon>
        <taxon>Burkholderiales</taxon>
        <taxon>Burkholderiaceae</taxon>
        <taxon>Cupriavidus</taxon>
    </lineage>
</organism>
<keyword evidence="2" id="KW-1185">Reference proteome</keyword>
<gene>
    <name evidence="1" type="ORF">LMG21510_05075</name>
</gene>
<name>A0ABM8XVF7_9BURK</name>
<evidence type="ECO:0000313" key="2">
    <source>
        <dbReference type="Proteomes" id="UP000721236"/>
    </source>
</evidence>
<protein>
    <recommendedName>
        <fullName evidence="3">Transposase</fullName>
    </recommendedName>
</protein>
<sequence>MEHDLYSRDGTQDLIARLRASKDGTPTYDWCRVHASNVQAAIDLLEQYLERYGPLAHRPL</sequence>